<sequence length="38" mass="4503">MPNNRSLRWLIARRARRMDVLTIDDGGVRIRPRNRDGV</sequence>
<protein>
    <submittedName>
        <fullName evidence="1">Uncharacterized protein</fullName>
    </submittedName>
</protein>
<accession>A0A6J4R7V9</accession>
<organism evidence="1">
    <name type="scientific">uncultured Rubrobacteraceae bacterium</name>
    <dbReference type="NCBI Taxonomy" id="349277"/>
    <lineage>
        <taxon>Bacteria</taxon>
        <taxon>Bacillati</taxon>
        <taxon>Actinomycetota</taxon>
        <taxon>Rubrobacteria</taxon>
        <taxon>Rubrobacterales</taxon>
        <taxon>Rubrobacteraceae</taxon>
        <taxon>environmental samples</taxon>
    </lineage>
</organism>
<name>A0A6J4R7V9_9ACTN</name>
<evidence type="ECO:0000313" key="1">
    <source>
        <dbReference type="EMBL" id="CAA9461533.1"/>
    </source>
</evidence>
<proteinExistence type="predicted"/>
<gene>
    <name evidence="1" type="ORF">AVDCRST_MAG02-3040</name>
</gene>
<dbReference type="EMBL" id="CADCVH010000079">
    <property type="protein sequence ID" value="CAA9461533.1"/>
    <property type="molecule type" value="Genomic_DNA"/>
</dbReference>
<dbReference type="AlphaFoldDB" id="A0A6J4R7V9"/>
<reference evidence="1" key="1">
    <citation type="submission" date="2020-02" db="EMBL/GenBank/DDBJ databases">
        <authorList>
            <person name="Meier V. D."/>
        </authorList>
    </citation>
    <scope>NUCLEOTIDE SEQUENCE</scope>
    <source>
        <strain evidence="1">AVDCRST_MAG02</strain>
    </source>
</reference>